<keyword evidence="7" id="KW-1185">Reference proteome</keyword>
<reference evidence="6 7" key="1">
    <citation type="submission" date="2020-10" db="EMBL/GenBank/DDBJ databases">
        <title>Phylogeny of dyella-like bacteria.</title>
        <authorList>
            <person name="Fu J."/>
        </authorList>
    </citation>
    <scope>NUCLEOTIDE SEQUENCE [LARGE SCALE GENOMIC DNA]</scope>
    <source>
        <strain evidence="6 7">DHOB07</strain>
    </source>
</reference>
<proteinExistence type="inferred from homology"/>
<dbReference type="Gene3D" id="3.40.190.290">
    <property type="match status" value="1"/>
</dbReference>
<dbReference type="InterPro" id="IPR036390">
    <property type="entry name" value="WH_DNA-bd_sf"/>
</dbReference>
<dbReference type="CDD" id="cd08422">
    <property type="entry name" value="PBP2_CrgA_like"/>
    <property type="match status" value="1"/>
</dbReference>
<protein>
    <submittedName>
        <fullName evidence="6">LysR family transcriptional regulator</fullName>
    </submittedName>
</protein>
<organism evidence="6 7">
    <name type="scientific">Dyella lipolytica</name>
    <dbReference type="NCBI Taxonomy" id="1867835"/>
    <lineage>
        <taxon>Bacteria</taxon>
        <taxon>Pseudomonadati</taxon>
        <taxon>Pseudomonadota</taxon>
        <taxon>Gammaproteobacteria</taxon>
        <taxon>Lysobacterales</taxon>
        <taxon>Rhodanobacteraceae</taxon>
        <taxon>Dyella</taxon>
    </lineage>
</organism>
<keyword evidence="3" id="KW-0238">DNA-binding</keyword>
<dbReference type="PROSITE" id="PS50931">
    <property type="entry name" value="HTH_LYSR"/>
    <property type="match status" value="1"/>
</dbReference>
<dbReference type="Proteomes" id="UP001620405">
    <property type="component" value="Unassembled WGS sequence"/>
</dbReference>
<keyword evidence="2" id="KW-0805">Transcription regulation</keyword>
<dbReference type="InterPro" id="IPR000847">
    <property type="entry name" value="LysR_HTH_N"/>
</dbReference>
<sequence>MELLSYMRLFVEVARAKSFRKAAEALDMPNSTLSRHIAELEKVIGLRLLHRSTRKVELTEAGEVYFKRCQSIVEEARVAHESLLDVVERPSGTLRVSMPVDFATGYLAPILRDFAITYPLIGFEFDLTPRRVDLQTEPFDLAIRIGPPPTAPSTLVARQIALIPRYLYAAPSYIKQAPPLEHPNDLVRHVLCVGQGASKQRGALRTFHRGDERVDVTVESRFVMNSVGLSRSLAVTGVGIAALDSELTRDDVAMGRLRRVLPDWSLSPVQVHAITETRLLPARTRLFIDFLRTRLQELSLAAEDRRRSQLRRNRGSQNGAQDG</sequence>
<comment type="similarity">
    <text evidence="1">Belongs to the LysR transcriptional regulatory family.</text>
</comment>
<evidence type="ECO:0000256" key="4">
    <source>
        <dbReference type="ARBA" id="ARBA00023163"/>
    </source>
</evidence>
<accession>A0ABW8IVL4</accession>
<dbReference type="InterPro" id="IPR036388">
    <property type="entry name" value="WH-like_DNA-bd_sf"/>
</dbReference>
<gene>
    <name evidence="6" type="ORF">ISP13_10860</name>
</gene>
<evidence type="ECO:0000256" key="1">
    <source>
        <dbReference type="ARBA" id="ARBA00009437"/>
    </source>
</evidence>
<dbReference type="EMBL" id="JADIKG010000012">
    <property type="protein sequence ID" value="MFK2874032.1"/>
    <property type="molecule type" value="Genomic_DNA"/>
</dbReference>
<feature type="domain" description="HTH lysR-type" evidence="5">
    <location>
        <begin position="1"/>
        <end position="59"/>
    </location>
</feature>
<dbReference type="SUPFAM" id="SSF46785">
    <property type="entry name" value="Winged helix' DNA-binding domain"/>
    <property type="match status" value="1"/>
</dbReference>
<evidence type="ECO:0000256" key="2">
    <source>
        <dbReference type="ARBA" id="ARBA00023015"/>
    </source>
</evidence>
<evidence type="ECO:0000313" key="6">
    <source>
        <dbReference type="EMBL" id="MFK2874032.1"/>
    </source>
</evidence>
<dbReference type="InterPro" id="IPR005119">
    <property type="entry name" value="LysR_subst-bd"/>
</dbReference>
<dbReference type="InterPro" id="IPR058163">
    <property type="entry name" value="LysR-type_TF_proteobact-type"/>
</dbReference>
<evidence type="ECO:0000313" key="7">
    <source>
        <dbReference type="Proteomes" id="UP001620405"/>
    </source>
</evidence>
<dbReference type="Gene3D" id="1.10.10.10">
    <property type="entry name" value="Winged helix-like DNA-binding domain superfamily/Winged helix DNA-binding domain"/>
    <property type="match status" value="1"/>
</dbReference>
<comment type="caution">
    <text evidence="6">The sequence shown here is derived from an EMBL/GenBank/DDBJ whole genome shotgun (WGS) entry which is preliminary data.</text>
</comment>
<evidence type="ECO:0000256" key="3">
    <source>
        <dbReference type="ARBA" id="ARBA00023125"/>
    </source>
</evidence>
<dbReference type="RefSeq" id="WP_284401144.1">
    <property type="nucleotide sequence ID" value="NZ_BSNQ01000009.1"/>
</dbReference>
<dbReference type="SUPFAM" id="SSF53850">
    <property type="entry name" value="Periplasmic binding protein-like II"/>
    <property type="match status" value="1"/>
</dbReference>
<dbReference type="Pfam" id="PF03466">
    <property type="entry name" value="LysR_substrate"/>
    <property type="match status" value="1"/>
</dbReference>
<keyword evidence="4" id="KW-0804">Transcription</keyword>
<name>A0ABW8IVL4_9GAMM</name>
<dbReference type="PANTHER" id="PTHR30537:SF5">
    <property type="entry name" value="HTH-TYPE TRANSCRIPTIONAL ACTIVATOR TTDR-RELATED"/>
    <property type="match status" value="1"/>
</dbReference>
<dbReference type="PANTHER" id="PTHR30537">
    <property type="entry name" value="HTH-TYPE TRANSCRIPTIONAL REGULATOR"/>
    <property type="match status" value="1"/>
</dbReference>
<evidence type="ECO:0000259" key="5">
    <source>
        <dbReference type="PROSITE" id="PS50931"/>
    </source>
</evidence>
<dbReference type="Pfam" id="PF00126">
    <property type="entry name" value="HTH_1"/>
    <property type="match status" value="1"/>
</dbReference>